<keyword evidence="2" id="KW-0645">Protease</keyword>
<keyword evidence="1" id="KW-1133">Transmembrane helix</keyword>
<feature type="transmembrane region" description="Helical" evidence="1">
    <location>
        <begin position="42"/>
        <end position="64"/>
    </location>
</feature>
<dbReference type="GO" id="GO:0008233">
    <property type="term" value="F:peptidase activity"/>
    <property type="evidence" value="ECO:0007669"/>
    <property type="project" value="UniProtKB-KW"/>
</dbReference>
<protein>
    <submittedName>
        <fullName evidence="2">Membrane associated rhomboid family serine protease</fullName>
    </submittedName>
</protein>
<proteinExistence type="predicted"/>
<organism evidence="2 3">
    <name type="scientific">Leifsonia naganoensis</name>
    <dbReference type="NCBI Taxonomy" id="150025"/>
    <lineage>
        <taxon>Bacteria</taxon>
        <taxon>Bacillati</taxon>
        <taxon>Actinomycetota</taxon>
        <taxon>Actinomycetes</taxon>
        <taxon>Micrococcales</taxon>
        <taxon>Microbacteriaceae</taxon>
        <taxon>Leifsonia</taxon>
    </lineage>
</organism>
<feature type="transmembrane region" description="Helical" evidence="1">
    <location>
        <begin position="103"/>
        <end position="125"/>
    </location>
</feature>
<keyword evidence="1" id="KW-0472">Membrane</keyword>
<dbReference type="GO" id="GO:0006508">
    <property type="term" value="P:proteolysis"/>
    <property type="evidence" value="ECO:0007669"/>
    <property type="project" value="UniProtKB-KW"/>
</dbReference>
<keyword evidence="1" id="KW-0812">Transmembrane</keyword>
<name>A0A853DQ85_9MICO</name>
<dbReference type="Proteomes" id="UP000521075">
    <property type="component" value="Unassembled WGS sequence"/>
</dbReference>
<keyword evidence="3" id="KW-1185">Reference proteome</keyword>
<evidence type="ECO:0000256" key="1">
    <source>
        <dbReference type="SAM" id="Phobius"/>
    </source>
</evidence>
<accession>A0A853DQ85</accession>
<evidence type="ECO:0000313" key="2">
    <source>
        <dbReference type="EMBL" id="NYK10698.1"/>
    </source>
</evidence>
<gene>
    <name evidence="2" type="ORF">HNR14_002579</name>
</gene>
<dbReference type="AlphaFoldDB" id="A0A853DQ85"/>
<sequence length="130" mass="13363">MTDTLRHPYVPTAASSAILLLGVLVVVTAAPAVFIAREESPPVGLTAASFALVFAAFLVVPALNRRAPAAPRTQRTVILVAITAAIVVPLALLYPAVAIAGLGWLLVVGVAMQALLLIAVAIGAARHRSR</sequence>
<dbReference type="RefSeq" id="WP_179701390.1">
    <property type="nucleotide sequence ID" value="NZ_BAAAHA010000012.1"/>
</dbReference>
<feature type="transmembrane region" description="Helical" evidence="1">
    <location>
        <begin position="12"/>
        <end position="36"/>
    </location>
</feature>
<reference evidence="2 3" key="1">
    <citation type="submission" date="2020-07" db="EMBL/GenBank/DDBJ databases">
        <title>Sequencing the genomes of 1000 actinobacteria strains.</title>
        <authorList>
            <person name="Klenk H.-P."/>
        </authorList>
    </citation>
    <scope>NUCLEOTIDE SEQUENCE [LARGE SCALE GENOMIC DNA]</scope>
    <source>
        <strain evidence="2 3">DSM 15166</strain>
    </source>
</reference>
<evidence type="ECO:0000313" key="3">
    <source>
        <dbReference type="Proteomes" id="UP000521075"/>
    </source>
</evidence>
<comment type="caution">
    <text evidence="2">The sequence shown here is derived from an EMBL/GenBank/DDBJ whole genome shotgun (WGS) entry which is preliminary data.</text>
</comment>
<dbReference type="EMBL" id="JACCHJ010000001">
    <property type="protein sequence ID" value="NYK10698.1"/>
    <property type="molecule type" value="Genomic_DNA"/>
</dbReference>
<keyword evidence="2" id="KW-0378">Hydrolase</keyword>
<feature type="transmembrane region" description="Helical" evidence="1">
    <location>
        <begin position="76"/>
        <end position="97"/>
    </location>
</feature>